<dbReference type="GO" id="GO:0030427">
    <property type="term" value="C:site of polarized growth"/>
    <property type="evidence" value="ECO:0007669"/>
    <property type="project" value="TreeGrafter"/>
</dbReference>
<keyword evidence="3" id="KW-1185">Reference proteome</keyword>
<feature type="compositionally biased region" description="Pro residues" evidence="1">
    <location>
        <begin position="1852"/>
        <end position="1873"/>
    </location>
</feature>
<accession>F4QCG5</accession>
<dbReference type="OMA" id="APWTRNF"/>
<dbReference type="GeneID" id="14866314"/>
<evidence type="ECO:0000256" key="1">
    <source>
        <dbReference type="SAM" id="MobiDB-lite"/>
    </source>
</evidence>
<dbReference type="PANTHER" id="PTHR12295:SF32">
    <property type="entry name" value="NON-SPECIFIC SERINE_THREONINE PROTEIN KINASE"/>
    <property type="match status" value="1"/>
</dbReference>
<dbReference type="OrthoDB" id="18116at2759"/>
<dbReference type="SUPFAM" id="SSF48371">
    <property type="entry name" value="ARM repeat"/>
    <property type="match status" value="1"/>
</dbReference>
<proteinExistence type="predicted"/>
<feature type="region of interest" description="Disordered" evidence="1">
    <location>
        <begin position="188"/>
        <end position="246"/>
    </location>
</feature>
<feature type="compositionally biased region" description="Low complexity" evidence="1">
    <location>
        <begin position="1"/>
        <end position="24"/>
    </location>
</feature>
<dbReference type="GO" id="GO:0005938">
    <property type="term" value="C:cell cortex"/>
    <property type="evidence" value="ECO:0007669"/>
    <property type="project" value="TreeGrafter"/>
</dbReference>
<feature type="compositionally biased region" description="Low complexity" evidence="1">
    <location>
        <begin position="1715"/>
        <end position="1729"/>
    </location>
</feature>
<reference evidence="3" key="1">
    <citation type="journal article" date="2011" name="Genome Res.">
        <title>Phylogeny-wide analysis of social amoeba genomes highlights ancient origins for complex intercellular communication.</title>
        <authorList>
            <person name="Heidel A.J."/>
            <person name="Lawal H.M."/>
            <person name="Felder M."/>
            <person name="Schilde C."/>
            <person name="Helps N.R."/>
            <person name="Tunggal B."/>
            <person name="Rivero F."/>
            <person name="John U."/>
            <person name="Schleicher M."/>
            <person name="Eichinger L."/>
            <person name="Platzer M."/>
            <person name="Noegel A.A."/>
            <person name="Schaap P."/>
            <person name="Gloeckner G."/>
        </authorList>
    </citation>
    <scope>NUCLEOTIDE SEQUENCE [LARGE SCALE GENOMIC DNA]</scope>
    <source>
        <strain evidence="3">SH3</strain>
    </source>
</reference>
<feature type="region of interest" description="Disordered" evidence="1">
    <location>
        <begin position="1673"/>
        <end position="1873"/>
    </location>
</feature>
<feature type="compositionally biased region" description="Polar residues" evidence="1">
    <location>
        <begin position="35"/>
        <end position="45"/>
    </location>
</feature>
<dbReference type="EMBL" id="GL883029">
    <property type="protein sequence ID" value="EGG13600.1"/>
    <property type="molecule type" value="Genomic_DNA"/>
</dbReference>
<name>F4QCG5_CACFS</name>
<dbReference type="Proteomes" id="UP000007797">
    <property type="component" value="Unassembled WGS sequence"/>
</dbReference>
<feature type="region of interest" description="Disordered" evidence="1">
    <location>
        <begin position="1"/>
        <end position="45"/>
    </location>
</feature>
<evidence type="ECO:0000313" key="3">
    <source>
        <dbReference type="Proteomes" id="UP000007797"/>
    </source>
</evidence>
<dbReference type="InterPro" id="IPR039867">
    <property type="entry name" value="Furry/Tao3/Mor2"/>
</dbReference>
<dbReference type="STRING" id="1054147.F4QCG5"/>
<gene>
    <name evidence="2" type="ORF">DFA_11361</name>
</gene>
<dbReference type="GO" id="GO:0000902">
    <property type="term" value="P:cell morphogenesis"/>
    <property type="evidence" value="ECO:0007669"/>
    <property type="project" value="InterPro"/>
</dbReference>
<dbReference type="KEGG" id="dfa:DFA_11361"/>
<protein>
    <submittedName>
        <fullName evidence="2">Uncharacterized protein</fullName>
    </submittedName>
</protein>
<feature type="compositionally biased region" description="Low complexity" evidence="1">
    <location>
        <begin position="1798"/>
        <end position="1835"/>
    </location>
</feature>
<sequence>MSSDTSTPISPPSTSLSSSSTTSPNDDTLRRDRSSTMYSVEQSQQAVPANVQREVYKQFELLLLKKRSPNVEKVTIRQGLLVSIPQVEQVSSMSVAQVTHQIDVLSNVLVKMACGPNLHAVIEVLIKMCDSYLDDPHNMVSNDKKGRPDLPSYSKDDIESDVDISLPFTSGDNLSGIVLKDEQLRLLQQQQQHSQQQSSSTLNTPTSSSSLSSPALNATSTPNTGMNLSTGSLSTPPSSNNLNVSAGSDSLGGVATPTITMIIQQQETVLQPLNAYNTYKYVSEDTPLYLILHTMHMILLSHIGGGNSTAKVATGPGVGGDRHDAYPQDLAQADAARSQIASMSPKSITFFFNLLQYTFTPSVRCKAARCLQAISVVSLDVIAQLFVTRLQSGGGGGGSKADDFYREYSTMQRAAKYLEFGFYRATQAEGTSQYFAKLLLEMEKASRTCPVPDTFRSVITKMYDVVLKWHKKNAKLKNLCVRALVALCGTSEEMVQSKGADVLTLIAKGVGEGGSKTRRALLEALIAYFKALKALFGVEARASAFYQQHVDIVVPTVLPKKGSSPVSDPVLVLEVLLAMGRFSPSVCVSKHVLAVLAKEGSSKSSSEHALEGKAIVLKFFATLNDELGEQMRVYDRTIWQTLDPLFHAYDGDSSPLRYLLLCFPALCSLEHRKDVGDRITRWTWSADMEVATLATLGITNINWAWTRLRKRWHPKSQPGLAWRNNLAFLLLSLRLNNDAPEITAVEDQLLTEVLTCYFQEREGKTAEELGPVIAEISLFLHRSCYDTVFRFLEQERGRDLKRKRKEVFYTQEYVIVYISQLVARLTVIDYDNIPSVRTALREVTYFWITNPQIFQPLSPTVKNNIAKLFKHFLYLDSKSSIPKGEISLNKASYCKLLFASLQNLSENTISNPETIEGELELNLQKSFNIVVSVGCLDDFKKDIVPHLIRSLVLGQHIHQTIAETLASFLRRSPKYLNEYIDKSFDNDKSPTSSLSFLRALVICFTDYFLSWGHNCRPERLLMMKTNTSQEVPTIVTDEVGAALSIDDKGADMEELERKVMVLSSHLQIVPTDNVSNFVYHRSSLLYSNSMASKYQWMTPGLFEEVDACYHHLPMSHRLSMLTLLAPWTRNFYWMLSNSVGAGGTITASIANNFHHLETVLPPKSTEKDLAFEFQHQDVIQIPRFVPTLLVNGLLVSVSRRLVDNVLLSLVVQQPTIADAIKREAMQLIQQAPANLHDWTERERLQLVRVMVASLGETIVEIWEQLMLQFAIRSNQQSSAIPALDWYQSVRTTLATKKDGMDGLLGLCCGLWRACVMGDVEKMYKAVEVLSGIVAAAGQKCIHSETSYSIVVRLGSILLHTSYFSQFNASLVLLNRIVNSLDTNLPLQAKITEEMIDILGAGMRTETVVNRGIAHPHTALLTLWFAKSCIGFYDKHGRNSLLDPIVCSVVITTACMVTMSPEDPLTLDFFEYLSDSEEKCRSLASLMSLLHPFYPYITRTTSVPPCSAGELIRALAAQLFATYGSSPDLLSNIIRSVTEMVRSSMDSNKENDASFYLLLVEEMLNNHANNNQSAIYPQYLIEFVTVIIETDADSLNNLYSSLYLINTYIFAVPADSPLNIQMRRALENSYKDRLPSSHHLPSVLSHPYVLPNLKRHKSSLNLMHRMTVGPAATLGISSSSSTSSSSSSPSSPSTSFINMSNMVLPKKPTPAPPAPLKKTGGLNSSSGSLPTTPPPPVPTANHPTHQRIPSNSSSNTTTSASSPMMPTTPPPPVPLQSQHKRTPSASLPPPPVLQHKRMPSNNSSSTPTTPVTPSSPSVESVNGNNNGTTTSGSNSPAIGAPPIVPPKRKPKPSAVPPGLLPTPPSSPPPPPPSI</sequence>
<dbReference type="RefSeq" id="XP_004350304.1">
    <property type="nucleotide sequence ID" value="XM_004350254.1"/>
</dbReference>
<organism evidence="2 3">
    <name type="scientific">Cavenderia fasciculata</name>
    <name type="common">Slime mold</name>
    <name type="synonym">Dictyostelium fasciculatum</name>
    <dbReference type="NCBI Taxonomy" id="261658"/>
    <lineage>
        <taxon>Eukaryota</taxon>
        <taxon>Amoebozoa</taxon>
        <taxon>Evosea</taxon>
        <taxon>Eumycetozoa</taxon>
        <taxon>Dictyostelia</taxon>
        <taxon>Acytosteliales</taxon>
        <taxon>Cavenderiaceae</taxon>
        <taxon>Cavenderia</taxon>
    </lineage>
</organism>
<dbReference type="PANTHER" id="PTHR12295">
    <property type="entry name" value="FURRY-RELATED"/>
    <property type="match status" value="1"/>
</dbReference>
<feature type="compositionally biased region" description="Low complexity" evidence="1">
    <location>
        <begin position="188"/>
        <end position="245"/>
    </location>
</feature>
<evidence type="ECO:0000313" key="2">
    <source>
        <dbReference type="EMBL" id="EGG13600.1"/>
    </source>
</evidence>
<dbReference type="InterPro" id="IPR016024">
    <property type="entry name" value="ARM-type_fold"/>
</dbReference>
<feature type="compositionally biased region" description="Low complexity" evidence="1">
    <location>
        <begin position="1676"/>
        <end position="1694"/>
    </location>
</feature>
<feature type="compositionally biased region" description="Low complexity" evidence="1">
    <location>
        <begin position="1738"/>
        <end position="1764"/>
    </location>
</feature>